<sequence>MKPDPGHADAAALRDYVEAVAELLRVEPAASWSEYGSPSTAYVALADRSARHPGRLLMLQWSDRTGWSLALEPAGAEEPVVLLQWPAPARPRPAVVARRVRDALTELAQPLEDGKGVLS</sequence>
<evidence type="ECO:0000313" key="3">
    <source>
        <dbReference type="Proteomes" id="UP001440984"/>
    </source>
</evidence>
<dbReference type="Proteomes" id="UP001440984">
    <property type="component" value="Unassembled WGS sequence"/>
</dbReference>
<gene>
    <name evidence="2" type="ORF">ABJI51_11575</name>
</gene>
<protein>
    <submittedName>
        <fullName evidence="2">DUF6292 family protein</fullName>
    </submittedName>
</protein>
<organism evidence="2 3">
    <name type="scientific">Amycolatopsis melonis</name>
    <dbReference type="NCBI Taxonomy" id="3156488"/>
    <lineage>
        <taxon>Bacteria</taxon>
        <taxon>Bacillati</taxon>
        <taxon>Actinomycetota</taxon>
        <taxon>Actinomycetes</taxon>
        <taxon>Pseudonocardiales</taxon>
        <taxon>Pseudonocardiaceae</taxon>
        <taxon>Amycolatopsis</taxon>
    </lineage>
</organism>
<dbReference type="EMBL" id="JBDZYD010000004">
    <property type="protein sequence ID" value="MEQ0559715.1"/>
    <property type="molecule type" value="Genomic_DNA"/>
</dbReference>
<accession>A0ABV0LBQ8</accession>
<evidence type="ECO:0000313" key="2">
    <source>
        <dbReference type="EMBL" id="MEQ0559715.1"/>
    </source>
</evidence>
<feature type="domain" description="DUF6292" evidence="1">
    <location>
        <begin position="16"/>
        <end position="102"/>
    </location>
</feature>
<reference evidence="2 3" key="1">
    <citation type="submission" date="2024-05" db="EMBL/GenBank/DDBJ databases">
        <authorList>
            <person name="Zhao H."/>
            <person name="Xu Y."/>
            <person name="Lin S."/>
            <person name="Spain J.C."/>
            <person name="Zhou N.-Y."/>
        </authorList>
    </citation>
    <scope>NUCLEOTIDE SEQUENCE [LARGE SCALE GENOMIC DNA]</scope>
    <source>
        <strain evidence="2 3">NEAU-NG30</strain>
    </source>
</reference>
<proteinExistence type="predicted"/>
<dbReference type="Pfam" id="PF19809">
    <property type="entry name" value="DUF6292"/>
    <property type="match status" value="1"/>
</dbReference>
<dbReference type="RefSeq" id="WP_348949999.1">
    <property type="nucleotide sequence ID" value="NZ_JBDZYD010000004.1"/>
</dbReference>
<name>A0ABV0LBQ8_9PSEU</name>
<evidence type="ECO:0000259" key="1">
    <source>
        <dbReference type="Pfam" id="PF19809"/>
    </source>
</evidence>
<dbReference type="InterPro" id="IPR046259">
    <property type="entry name" value="DUF6292"/>
</dbReference>
<keyword evidence="3" id="KW-1185">Reference proteome</keyword>
<comment type="caution">
    <text evidence="2">The sequence shown here is derived from an EMBL/GenBank/DDBJ whole genome shotgun (WGS) entry which is preliminary data.</text>
</comment>